<evidence type="ECO:0000313" key="5">
    <source>
        <dbReference type="EMBL" id="KAG7549721.1"/>
    </source>
</evidence>
<evidence type="ECO:0000313" key="6">
    <source>
        <dbReference type="Proteomes" id="UP000694240"/>
    </source>
</evidence>
<accession>A0A8T1YTE8</accession>
<dbReference type="Pfam" id="PF11894">
    <property type="entry name" value="Nup192"/>
    <property type="match status" value="1"/>
</dbReference>
<evidence type="ECO:0000256" key="4">
    <source>
        <dbReference type="ARBA" id="ARBA00023242"/>
    </source>
</evidence>
<keyword evidence="6" id="KW-1185">Reference proteome</keyword>
<comment type="caution">
    <text evidence="5">The sequence shown here is derived from an EMBL/GenBank/DDBJ whole genome shotgun (WGS) entry which is preliminary data.</text>
</comment>
<dbReference type="EMBL" id="JAEFBK010000011">
    <property type="protein sequence ID" value="KAG7549721.1"/>
    <property type="molecule type" value="Genomic_DNA"/>
</dbReference>
<keyword evidence="3" id="KW-0813">Transport</keyword>
<dbReference type="PANTHER" id="PTHR31344:SF0">
    <property type="entry name" value="NUCLEAR PORE COMPLEX PROTEIN NUP205"/>
    <property type="match status" value="1"/>
</dbReference>
<proteinExistence type="inferred from homology"/>
<sequence>MASGSDPTADGFIGGIRLAWAVHLMLIHDGMSGMDTISTASTKDMGHISSCLESIFSKNVFQFLLDNVLRTAAYQNDEEDMIYVYNAYLHKLASCFLSHPIARDKVKESKDMAMSVLNSYRTCDSLDGSMQTEEADRPLPFISLMEFVSKIYQKEPELLSGNDVLWTFVNFAGEDHTNFKTLVAFLEMLCTLASTQEGASKVYELLRGTSFRSIGWATLFDCIRIYDEKFKQSLQTAGAMMPEFLEGDAKALVAYLNVLQKVVENGNPTERKNWFPDIEPFFKLLGYENIPPYLKGALRKTIAAFVYVFPEMRDSIWAFLEQYHLPVVVGSPVGKSDQSSQVYDMQFELNEVEARREQYPSTISFLNLINALIAGEKDVNDRGRRFIGIFRFVYDHVFTPFPQRAYSDPCEKWELVVACLQHFHMVLSMYDIQEEDLDGFTEHPHFLVSVETSSLQTQLPIIELLKDFMSGKALYRNLMGILQVGVNSIISERLSKTYGKILEKAVQLSLEILLLVFEKDLLVSDVWRPLYQPLDIILSQDHNQIIALLEYVRYDSLPQIQRSSIKIMSILSSRLVGLVPMLIKIDAANSLIEDYVACLTT</sequence>
<dbReference type="InterPro" id="IPR021827">
    <property type="entry name" value="Nup186/Nup192/Nup205"/>
</dbReference>
<protein>
    <submittedName>
        <fullName evidence="5">Nucleoporin Nup186/Nup192/Nup205</fullName>
    </submittedName>
</protein>
<evidence type="ECO:0000256" key="3">
    <source>
        <dbReference type="ARBA" id="ARBA00022448"/>
    </source>
</evidence>
<keyword evidence="4" id="KW-0539">Nucleus</keyword>
<dbReference type="GO" id="GO:0005643">
    <property type="term" value="C:nuclear pore"/>
    <property type="evidence" value="ECO:0007669"/>
    <property type="project" value="InterPro"/>
</dbReference>
<reference evidence="5 6" key="1">
    <citation type="submission" date="2020-12" db="EMBL/GenBank/DDBJ databases">
        <title>Concerted genomic and epigenomic changes stabilize Arabidopsis allopolyploids.</title>
        <authorList>
            <person name="Chen Z."/>
        </authorList>
    </citation>
    <scope>NUCLEOTIDE SEQUENCE [LARGE SCALE GENOMIC DNA]</scope>
    <source>
        <strain evidence="5">Allo738</strain>
        <tissue evidence="5">Leaf</tissue>
    </source>
</reference>
<dbReference type="AlphaFoldDB" id="A0A8T1YTE8"/>
<comment type="similarity">
    <text evidence="2">Belongs to the NUP186/NUP192/NUP205 family.</text>
</comment>
<gene>
    <name evidence="5" type="ORF">ISN45_Aa06g005690</name>
</gene>
<dbReference type="PANTHER" id="PTHR31344">
    <property type="entry name" value="NUCLEAR PORE COMPLEX PROTEIN NUP205"/>
    <property type="match status" value="1"/>
</dbReference>
<dbReference type="Proteomes" id="UP000694240">
    <property type="component" value="Chromosome 11"/>
</dbReference>
<evidence type="ECO:0000256" key="2">
    <source>
        <dbReference type="ARBA" id="ARBA00005892"/>
    </source>
</evidence>
<evidence type="ECO:0000256" key="1">
    <source>
        <dbReference type="ARBA" id="ARBA00004123"/>
    </source>
</evidence>
<name>A0A8T1YTE8_9BRAS</name>
<comment type="subcellular location">
    <subcellularLocation>
        <location evidence="1">Nucleus</location>
    </subcellularLocation>
</comment>
<organism evidence="5 6">
    <name type="scientific">Arabidopsis thaliana x Arabidopsis arenosa</name>
    <dbReference type="NCBI Taxonomy" id="1240361"/>
    <lineage>
        <taxon>Eukaryota</taxon>
        <taxon>Viridiplantae</taxon>
        <taxon>Streptophyta</taxon>
        <taxon>Embryophyta</taxon>
        <taxon>Tracheophyta</taxon>
        <taxon>Spermatophyta</taxon>
        <taxon>Magnoliopsida</taxon>
        <taxon>eudicotyledons</taxon>
        <taxon>Gunneridae</taxon>
        <taxon>Pentapetalae</taxon>
        <taxon>rosids</taxon>
        <taxon>malvids</taxon>
        <taxon>Brassicales</taxon>
        <taxon>Brassicaceae</taxon>
        <taxon>Camelineae</taxon>
        <taxon>Arabidopsis</taxon>
    </lineage>
</organism>